<keyword evidence="1" id="KW-0732">Signal</keyword>
<dbReference type="AlphaFoldDB" id="A0A1R2C7L6"/>
<gene>
    <name evidence="2" type="ORF">SteCoe_13733</name>
</gene>
<evidence type="ECO:0008006" key="4">
    <source>
        <dbReference type="Google" id="ProtNLM"/>
    </source>
</evidence>
<feature type="chain" id="PRO_5010386000" description="DOMON domain-containing protein" evidence="1">
    <location>
        <begin position="18"/>
        <end position="161"/>
    </location>
</feature>
<accession>A0A1R2C7L6</accession>
<evidence type="ECO:0000313" key="2">
    <source>
        <dbReference type="EMBL" id="OMJ85014.1"/>
    </source>
</evidence>
<protein>
    <recommendedName>
        <fullName evidence="4">DOMON domain-containing protein</fullName>
    </recommendedName>
</protein>
<keyword evidence="3" id="KW-1185">Reference proteome</keyword>
<feature type="signal peptide" evidence="1">
    <location>
        <begin position="1"/>
        <end position="17"/>
    </location>
</feature>
<dbReference type="Gene3D" id="2.60.120.260">
    <property type="entry name" value="Galactose-binding domain-like"/>
    <property type="match status" value="1"/>
</dbReference>
<dbReference type="EMBL" id="MPUH01000250">
    <property type="protein sequence ID" value="OMJ85014.1"/>
    <property type="molecule type" value="Genomic_DNA"/>
</dbReference>
<sequence>MVFKILTFLSIFIMTSGVFLEFSIVSDESSWVYVASTLSEGNAAIYTTQGGWATKLLDASWIGGKNAMNVAGNSTITKFFYIAGIPESGKLSVGADDYFTTYINDKTTNCRIDSGSFTLSAGRLCDVFSYLVNGLNKIVFEVKNGGGPGGLMFRLVVTSNL</sequence>
<dbReference type="Proteomes" id="UP000187209">
    <property type="component" value="Unassembled WGS sequence"/>
</dbReference>
<reference evidence="2 3" key="1">
    <citation type="submission" date="2016-11" db="EMBL/GenBank/DDBJ databases">
        <title>The macronuclear genome of Stentor coeruleus: a giant cell with tiny introns.</title>
        <authorList>
            <person name="Slabodnick M."/>
            <person name="Ruby J.G."/>
            <person name="Reiff S.B."/>
            <person name="Swart E.C."/>
            <person name="Gosai S."/>
            <person name="Prabakaran S."/>
            <person name="Witkowska E."/>
            <person name="Larue G.E."/>
            <person name="Fisher S."/>
            <person name="Freeman R.M."/>
            <person name="Gunawardena J."/>
            <person name="Chu W."/>
            <person name="Stover N.A."/>
            <person name="Gregory B.D."/>
            <person name="Nowacki M."/>
            <person name="Derisi J."/>
            <person name="Roy S.W."/>
            <person name="Marshall W.F."/>
            <person name="Sood P."/>
        </authorList>
    </citation>
    <scope>NUCLEOTIDE SEQUENCE [LARGE SCALE GENOMIC DNA]</scope>
    <source>
        <strain evidence="2">WM001</strain>
    </source>
</reference>
<name>A0A1R2C7L6_9CILI</name>
<evidence type="ECO:0000313" key="3">
    <source>
        <dbReference type="Proteomes" id="UP000187209"/>
    </source>
</evidence>
<organism evidence="2 3">
    <name type="scientific">Stentor coeruleus</name>
    <dbReference type="NCBI Taxonomy" id="5963"/>
    <lineage>
        <taxon>Eukaryota</taxon>
        <taxon>Sar</taxon>
        <taxon>Alveolata</taxon>
        <taxon>Ciliophora</taxon>
        <taxon>Postciliodesmatophora</taxon>
        <taxon>Heterotrichea</taxon>
        <taxon>Heterotrichida</taxon>
        <taxon>Stentoridae</taxon>
        <taxon>Stentor</taxon>
    </lineage>
</organism>
<evidence type="ECO:0000256" key="1">
    <source>
        <dbReference type="SAM" id="SignalP"/>
    </source>
</evidence>
<proteinExistence type="predicted"/>
<comment type="caution">
    <text evidence="2">The sequence shown here is derived from an EMBL/GenBank/DDBJ whole genome shotgun (WGS) entry which is preliminary data.</text>
</comment>